<comment type="caution">
    <text evidence="1">The sequence shown here is derived from an EMBL/GenBank/DDBJ whole genome shotgun (WGS) entry which is preliminary data.</text>
</comment>
<name>A0A0S7WTW7_UNCT6</name>
<dbReference type="Proteomes" id="UP000052008">
    <property type="component" value="Unassembled WGS sequence"/>
</dbReference>
<organism evidence="1 2">
    <name type="scientific">candidate division TA06 bacterium DG_24</name>
    <dbReference type="NCBI Taxonomy" id="1703770"/>
    <lineage>
        <taxon>Bacteria</taxon>
        <taxon>Bacteria division TA06</taxon>
    </lineage>
</organism>
<protein>
    <submittedName>
        <fullName evidence="1">Uncharacterized protein</fullName>
    </submittedName>
</protein>
<dbReference type="InterPro" id="IPR011322">
    <property type="entry name" value="N-reg_PII-like_a/b"/>
</dbReference>
<dbReference type="GO" id="GO:0006808">
    <property type="term" value="P:regulation of nitrogen utilization"/>
    <property type="evidence" value="ECO:0007669"/>
    <property type="project" value="InterPro"/>
</dbReference>
<accession>A0A0S7WTW7</accession>
<dbReference type="InterPro" id="IPR015867">
    <property type="entry name" value="N-reg_PII/ATP_PRibTrfase_C"/>
</dbReference>
<dbReference type="InterPro" id="IPR002187">
    <property type="entry name" value="N-reg_PII"/>
</dbReference>
<evidence type="ECO:0000313" key="1">
    <source>
        <dbReference type="EMBL" id="KPJ53629.1"/>
    </source>
</evidence>
<evidence type="ECO:0000313" key="2">
    <source>
        <dbReference type="Proteomes" id="UP000052008"/>
    </source>
</evidence>
<gene>
    <name evidence="1" type="ORF">AMJ39_03740</name>
</gene>
<dbReference type="SUPFAM" id="SSF54913">
    <property type="entry name" value="GlnB-like"/>
    <property type="match status" value="1"/>
</dbReference>
<dbReference type="AlphaFoldDB" id="A0A0S7WTW7"/>
<dbReference type="STRING" id="1703770.AMJ39_03740"/>
<reference evidence="1 2" key="1">
    <citation type="journal article" date="2015" name="Microbiome">
        <title>Genomic resolution of linkages in carbon, nitrogen, and sulfur cycling among widespread estuary sediment bacteria.</title>
        <authorList>
            <person name="Baker B.J."/>
            <person name="Lazar C.S."/>
            <person name="Teske A.P."/>
            <person name="Dick G.J."/>
        </authorList>
    </citation>
    <scope>NUCLEOTIDE SEQUENCE [LARGE SCALE GENOMIC DNA]</scope>
    <source>
        <strain evidence="1">DG_24</strain>
    </source>
</reference>
<dbReference type="EMBL" id="LIZS01000015">
    <property type="protein sequence ID" value="KPJ53629.1"/>
    <property type="molecule type" value="Genomic_DNA"/>
</dbReference>
<dbReference type="Gene3D" id="3.30.70.120">
    <property type="match status" value="1"/>
</dbReference>
<sequence length="112" mass="12256">MHLLVIVLGREEHLDEVLTILIEHGVTGGTVIETVGMGRIVAHEIPVFTGLRHLIDVGRPYNKTIFSVIEDASIFDHLIEQIERICGSFDDPGTGIAFMVSVGKAKGIVPQR</sequence>
<dbReference type="PROSITE" id="PS51343">
    <property type="entry name" value="PII_GLNB_DOM"/>
    <property type="match status" value="1"/>
</dbReference>
<dbReference type="GO" id="GO:0030234">
    <property type="term" value="F:enzyme regulator activity"/>
    <property type="evidence" value="ECO:0007669"/>
    <property type="project" value="InterPro"/>
</dbReference>
<proteinExistence type="predicted"/>